<sequence length="2193" mass="244382">MAPTPQEHQSNECDSSLSGERVVISGISGIYPSARNVKELSNILYDKKNPIHDENMRWNYNHPELCNKTGKAPGLNRFDAQFFKVHWRQSNNMDAMSRKLLEQSFQAIYDAGLSPDYLSGKKVGVYVGSCFSETEKSCFYVATSRTGFGIAGCNKAMFANRISYWLNVKGPSMAIDQACCSSLAALELAYLAVQKGECEAAIVGGASLNLHPQSSVHISRIMKLSADGKTKSFDQDADGCAKSEAVNVLFLQKAKHALRVYADVVYVKSEFASLLDGELGPRYGFYRDPVKMGNFLKSFYEQAGIPPHIIEYVEAYGSAVPEVDKVELEAIDHVFCSNRTDSLPVGSVMSNIGYAEAASGISAITKVLLGYHRGELAGNLHFKTPRQDILALREGKIRILDDHQSFRRTYAAINAMSVTGVNAHVLLNGRYKPKDLNKYKSSIPYLVTISGRQEASVTRIYNDLKTRPIDAEEIALLHKIHEIKISGHMSRGFAILNAKDNETVTLYEKAGYYDDVRRPLWFVYSGMGSQWPGMGTQLMRIPIFAAAIERCQKALEPKGIDLINIITSTDKTIFDNILHSFVGIAAVQIGLTDILKELGLVPDNIIGHSVGELGCAYADGCLTAEEMILSAYSRGLVSLQTPFIRGSMAAVGMGYEQIKNICPDAIEVACHNGPESCTISGPADAMCEFVAHLTAKGVFAKEVPCSNIAYHSRYIAEAGPGLLKYLKEVIKTPRLRSERWVSTSVPSNKWQQQSAQYSSAEYHTNNLLSPVLFEETSRLIPSNAVLVEIAPHGLLQAILKRSLPESCRHIPLTRRGHPDNTYLVLEAVGKMFMEGWTPKLCELYPKVEFPVSTGTPMLSHLIEWDHRELWPVPFYAAANRRVAAACNHIITLHDDEHAYLRGHVIRNKTLYPFAGALVATWDTLAMFLNIPKKQLPVVFRDVHFYSQPIMHNQRQLNLTVQLQRGTGYFEVMESHSRVASGYVIERLQPMKNPKVFSEIKLFGNTLSNQDIYDLLRVRDYNYSGEFRSIYSADASLFEAVVEWKDNWVTLIDGLLQLHVLHRAHDSVSQLTRVGRLYIDVNTSTQEDAVCIDGRNMMKINVSEDLHYTRCGGILIEQLVFTDLLPETFEDLKLEGLIVSDFNLDNNKCMHACVYIYNASTICNKKIVKIIYGQNIIYTENLFNSSNINLKNRKRFPKRSNNMYKFPIINKRALGLRGTTKEYIVLKKTTIASLEDLPLRWRSIPSRFCPLYGGAVERKPRSGRDVCSTIGNLIVTDFARFIELRTSALRLDLLSSIIFVPIHYAGINDADVKVAAGINPVIKGFHSGYGMDFSGITESGQRVMGLVRGGAASSRVRTPASLLWPVPDPWTLEEAATVPLAYLQAMFCLTHNLSNKKSRSVLVLGGAGAMGQASIRVALAFGYKVFTTVSNASKNKFLRKLFPQLEDDNIGCSRNHSFSHMVLNRTNGRGCTVVITCAKGALKNVSLQCCAPGGVVFDLVQVPSREIYSLPMGLLTKDRSYLAVDIASLLDDPNSEIMKYLHSAISSGIASGFVCPLSRICFSPTEVSRAFRLVAASGHRGRVLIKLCESQPLEQLRISCSTSACHILLCNRDIIGIQFVERLISRGVRNLRMIYYSYIQIPGYIHNKKRSWEKLGVQVDVSTQNIYTSDYANNIFNDISDSKPVEGIYVIATDVNESNAKGYNALLNNLDAISRKTCPYLKHFAIVCDNQDIGQQTYLTRVKDQLPVSLVYLSKSSNITYSTGAHISSRSAVDAIENALLSKSTAAIAKSYSIPRVPLLERLTSITDINIFKGVTDDVCLEDLSNNATNVAAISALLRDYYGVSLTEEHTLNLSLKEIERTSTELEYEEVKGLEVFYSTVDSDEMVATTDLVLLPTLANNIVVRDDEFDVKQKYLYIIPGMEGHHEKFRNICERFKIAALVLQPGLDRPQETIQELAQRFAKIIVEKTEVKDNFYLLGYENGVAVALEIAAILENSGYTGTVFCVGCLPEEFKSIIEEQLDEYKTEEQLQDAVLRHMYGLMTKGNCSFVEEILESMSSWGDKVEACVRALLGQVSHSAQYARALIEAAYARILRAGEYEWRLKPLRSRLVLLRAGIPTNPGTDPAPLSSYTLQTPLQYQLSAPLSLVLNDLRCASIINRHLDPTIIEEFKNKNLCETYLLNNDTFMNTDINTD</sequence>
<dbReference type="EMBL" id="CM034406">
    <property type="protein sequence ID" value="KAJ0172969.1"/>
    <property type="molecule type" value="Genomic_DNA"/>
</dbReference>
<evidence type="ECO:0000313" key="1">
    <source>
        <dbReference type="EMBL" id="KAJ0172969.1"/>
    </source>
</evidence>
<evidence type="ECO:0000313" key="2">
    <source>
        <dbReference type="Proteomes" id="UP000824533"/>
    </source>
</evidence>
<name>A0ACC1CMX8_9NEOP</name>
<accession>A0ACC1CMX8</accession>
<organism evidence="1 2">
    <name type="scientific">Dendrolimus kikuchii</name>
    <dbReference type="NCBI Taxonomy" id="765133"/>
    <lineage>
        <taxon>Eukaryota</taxon>
        <taxon>Metazoa</taxon>
        <taxon>Ecdysozoa</taxon>
        <taxon>Arthropoda</taxon>
        <taxon>Hexapoda</taxon>
        <taxon>Insecta</taxon>
        <taxon>Pterygota</taxon>
        <taxon>Neoptera</taxon>
        <taxon>Endopterygota</taxon>
        <taxon>Lepidoptera</taxon>
        <taxon>Glossata</taxon>
        <taxon>Ditrysia</taxon>
        <taxon>Bombycoidea</taxon>
        <taxon>Lasiocampidae</taxon>
        <taxon>Dendrolimus</taxon>
    </lineage>
</organism>
<dbReference type="Proteomes" id="UP000824533">
    <property type="component" value="Linkage Group LG20"/>
</dbReference>
<protein>
    <submittedName>
        <fullName evidence="1">Uncharacterized protein</fullName>
    </submittedName>
</protein>
<proteinExistence type="predicted"/>
<gene>
    <name evidence="1" type="ORF">K1T71_011145</name>
</gene>
<keyword evidence="2" id="KW-1185">Reference proteome</keyword>
<reference evidence="1 2" key="1">
    <citation type="journal article" date="2021" name="Front. Genet.">
        <title>Chromosome-Level Genome Assembly Reveals Significant Gene Expansion in the Toll and IMD Signaling Pathways of Dendrolimus kikuchii.</title>
        <authorList>
            <person name="Zhou J."/>
            <person name="Wu P."/>
            <person name="Xiong Z."/>
            <person name="Liu N."/>
            <person name="Zhao N."/>
            <person name="Ji M."/>
            <person name="Qiu Y."/>
            <person name="Yang B."/>
        </authorList>
    </citation>
    <scope>NUCLEOTIDE SEQUENCE [LARGE SCALE GENOMIC DNA]</scope>
    <source>
        <strain evidence="1">Ann1</strain>
    </source>
</reference>
<comment type="caution">
    <text evidence="1">The sequence shown here is derived from an EMBL/GenBank/DDBJ whole genome shotgun (WGS) entry which is preliminary data.</text>
</comment>